<dbReference type="AlphaFoldDB" id="A0A9W6Y240"/>
<dbReference type="Pfam" id="PF00397">
    <property type="entry name" value="WW"/>
    <property type="match status" value="1"/>
</dbReference>
<dbReference type="Proteomes" id="UP001165121">
    <property type="component" value="Unassembled WGS sequence"/>
</dbReference>
<evidence type="ECO:0000313" key="3">
    <source>
        <dbReference type="EMBL" id="GMF50814.1"/>
    </source>
</evidence>
<feature type="compositionally biased region" description="Low complexity" evidence="1">
    <location>
        <begin position="102"/>
        <end position="125"/>
    </location>
</feature>
<dbReference type="CDD" id="cd00201">
    <property type="entry name" value="WW"/>
    <property type="match status" value="1"/>
</dbReference>
<dbReference type="InterPro" id="IPR001202">
    <property type="entry name" value="WW_dom"/>
</dbReference>
<feature type="domain" description="WW" evidence="2">
    <location>
        <begin position="216"/>
        <end position="248"/>
    </location>
</feature>
<proteinExistence type="predicted"/>
<reference evidence="3" key="1">
    <citation type="submission" date="2023-04" db="EMBL/GenBank/DDBJ databases">
        <title>Phytophthora fragariaefolia NBRC 109709.</title>
        <authorList>
            <person name="Ichikawa N."/>
            <person name="Sato H."/>
            <person name="Tonouchi N."/>
        </authorList>
    </citation>
    <scope>NUCLEOTIDE SEQUENCE</scope>
    <source>
        <strain evidence="3">NBRC 109709</strain>
    </source>
</reference>
<feature type="compositionally biased region" description="Polar residues" evidence="1">
    <location>
        <begin position="184"/>
        <end position="193"/>
    </location>
</feature>
<evidence type="ECO:0000313" key="4">
    <source>
        <dbReference type="Proteomes" id="UP001165121"/>
    </source>
</evidence>
<evidence type="ECO:0000259" key="2">
    <source>
        <dbReference type="PROSITE" id="PS50020"/>
    </source>
</evidence>
<name>A0A9W6Y240_9STRA</name>
<organism evidence="3 4">
    <name type="scientific">Phytophthora fragariaefolia</name>
    <dbReference type="NCBI Taxonomy" id="1490495"/>
    <lineage>
        <taxon>Eukaryota</taxon>
        <taxon>Sar</taxon>
        <taxon>Stramenopiles</taxon>
        <taxon>Oomycota</taxon>
        <taxon>Peronosporomycetes</taxon>
        <taxon>Peronosporales</taxon>
        <taxon>Peronosporaceae</taxon>
        <taxon>Phytophthora</taxon>
    </lineage>
</organism>
<accession>A0A9W6Y240</accession>
<feature type="compositionally biased region" description="Polar residues" evidence="1">
    <location>
        <begin position="164"/>
        <end position="175"/>
    </location>
</feature>
<gene>
    <name evidence="3" type="ORF">Pfra01_002035600</name>
</gene>
<feature type="compositionally biased region" description="Basic and acidic residues" evidence="1">
    <location>
        <begin position="151"/>
        <end position="162"/>
    </location>
</feature>
<dbReference type="SUPFAM" id="SSF51045">
    <property type="entry name" value="WW domain"/>
    <property type="match status" value="1"/>
</dbReference>
<keyword evidence="4" id="KW-1185">Reference proteome</keyword>
<dbReference type="PROSITE" id="PS50020">
    <property type="entry name" value="WW_DOMAIN_2"/>
    <property type="match status" value="1"/>
</dbReference>
<dbReference type="InterPro" id="IPR036020">
    <property type="entry name" value="WW_dom_sf"/>
</dbReference>
<protein>
    <submittedName>
        <fullName evidence="3">Unnamed protein product</fullName>
    </submittedName>
</protein>
<comment type="caution">
    <text evidence="3">The sequence shown here is derived from an EMBL/GenBank/DDBJ whole genome shotgun (WGS) entry which is preliminary data.</text>
</comment>
<dbReference type="EMBL" id="BSXT01002777">
    <property type="protein sequence ID" value="GMF50814.1"/>
    <property type="molecule type" value="Genomic_DNA"/>
</dbReference>
<sequence>MYPTLEKKTNQARKPTNSSAATALADAMGARGVVRRELQLRSHGSSEPGRTERPNNNDGDVSSLISSDSESDDEVLQPVFKTAAAAAAVAGGRTDSPRRSVHSGYSSSPPASPTSSIGSSLSTSPVARSRTQLHRAGSSTSESAWSDYEDTVDRLSARDYYSDRPSTASSTSTVSLHGLRRRTSAVNNSSMPTMNVDPRNFPSMSATQPTETRRYLPSDSPWVPCIDPASGSTYYYNQDTGESRWDLA</sequence>
<evidence type="ECO:0000256" key="1">
    <source>
        <dbReference type="SAM" id="MobiDB-lite"/>
    </source>
</evidence>
<feature type="region of interest" description="Disordered" evidence="1">
    <location>
        <begin position="1"/>
        <end position="223"/>
    </location>
</feature>
<dbReference type="OrthoDB" id="123866at2759"/>
<dbReference type="Gene3D" id="2.20.70.10">
    <property type="match status" value="1"/>
</dbReference>
<feature type="compositionally biased region" description="Polar residues" evidence="1">
    <location>
        <begin position="12"/>
        <end position="21"/>
    </location>
</feature>